<dbReference type="InterPro" id="IPR036388">
    <property type="entry name" value="WH-like_DNA-bd_sf"/>
</dbReference>
<dbReference type="PANTHER" id="PTHR30579:SF7">
    <property type="entry name" value="HTH-TYPE TRANSCRIPTIONAL REGULATOR LRHA-RELATED"/>
    <property type="match status" value="1"/>
</dbReference>
<evidence type="ECO:0000256" key="3">
    <source>
        <dbReference type="ARBA" id="ARBA00023125"/>
    </source>
</evidence>
<name>A0A4R1N542_9RHOB</name>
<comment type="similarity">
    <text evidence="1">Belongs to the LysR transcriptional regulatory family.</text>
</comment>
<dbReference type="PROSITE" id="PS50931">
    <property type="entry name" value="HTH_LYSR"/>
    <property type="match status" value="1"/>
</dbReference>
<proteinExistence type="inferred from homology"/>
<evidence type="ECO:0000256" key="4">
    <source>
        <dbReference type="ARBA" id="ARBA00023163"/>
    </source>
</evidence>
<dbReference type="OrthoDB" id="8097684at2"/>
<dbReference type="SUPFAM" id="SSF53850">
    <property type="entry name" value="Periplasmic binding protein-like II"/>
    <property type="match status" value="1"/>
</dbReference>
<comment type="caution">
    <text evidence="6">The sequence shown here is derived from an EMBL/GenBank/DDBJ whole genome shotgun (WGS) entry which is preliminary data.</text>
</comment>
<keyword evidence="3" id="KW-0238">DNA-binding</keyword>
<dbReference type="Proteomes" id="UP000295673">
    <property type="component" value="Unassembled WGS sequence"/>
</dbReference>
<dbReference type="EMBL" id="SMGR01000005">
    <property type="protein sequence ID" value="TCK99403.1"/>
    <property type="molecule type" value="Genomic_DNA"/>
</dbReference>
<keyword evidence="2" id="KW-0805">Transcription regulation</keyword>
<dbReference type="PRINTS" id="PR00039">
    <property type="entry name" value="HTHLYSR"/>
</dbReference>
<dbReference type="Gene3D" id="3.40.190.10">
    <property type="entry name" value="Periplasmic binding protein-like II"/>
    <property type="match status" value="2"/>
</dbReference>
<protein>
    <submittedName>
        <fullName evidence="6">LysR family transcriptional regulator</fullName>
    </submittedName>
</protein>
<organism evidence="6 7">
    <name type="scientific">Shimia isoporae</name>
    <dbReference type="NCBI Taxonomy" id="647720"/>
    <lineage>
        <taxon>Bacteria</taxon>
        <taxon>Pseudomonadati</taxon>
        <taxon>Pseudomonadota</taxon>
        <taxon>Alphaproteobacteria</taxon>
        <taxon>Rhodobacterales</taxon>
        <taxon>Roseobacteraceae</taxon>
    </lineage>
</organism>
<dbReference type="GO" id="GO:0003700">
    <property type="term" value="F:DNA-binding transcription factor activity"/>
    <property type="evidence" value="ECO:0007669"/>
    <property type="project" value="InterPro"/>
</dbReference>
<keyword evidence="7" id="KW-1185">Reference proteome</keyword>
<keyword evidence="4" id="KW-0804">Transcription</keyword>
<dbReference type="InterPro" id="IPR050176">
    <property type="entry name" value="LTTR"/>
</dbReference>
<dbReference type="Pfam" id="PF00126">
    <property type="entry name" value="HTH_1"/>
    <property type="match status" value="1"/>
</dbReference>
<dbReference type="Pfam" id="PF03466">
    <property type="entry name" value="LysR_substrate"/>
    <property type="match status" value="1"/>
</dbReference>
<dbReference type="FunFam" id="1.10.10.10:FF:000001">
    <property type="entry name" value="LysR family transcriptional regulator"/>
    <property type="match status" value="1"/>
</dbReference>
<feature type="domain" description="HTH lysR-type" evidence="5">
    <location>
        <begin position="4"/>
        <end position="61"/>
    </location>
</feature>
<dbReference type="RefSeq" id="WP_132862013.1">
    <property type="nucleotide sequence ID" value="NZ_SMGR01000005.1"/>
</dbReference>
<dbReference type="AlphaFoldDB" id="A0A4R1N542"/>
<dbReference type="InterPro" id="IPR005119">
    <property type="entry name" value="LysR_subst-bd"/>
</dbReference>
<dbReference type="PANTHER" id="PTHR30579">
    <property type="entry name" value="TRANSCRIPTIONAL REGULATOR"/>
    <property type="match status" value="1"/>
</dbReference>
<gene>
    <name evidence="6" type="ORF">BXY66_3907</name>
</gene>
<dbReference type="GO" id="GO:0003677">
    <property type="term" value="F:DNA binding"/>
    <property type="evidence" value="ECO:0007669"/>
    <property type="project" value="UniProtKB-KW"/>
</dbReference>
<sequence>MRNLDVTTLRSFVAVADLGGVTKAAGFLHLTQSAVSMQLKRLEELIGVDLLDRSGRGIALTPEGEQMLGYARRMVTLNDEVIRRLTHEEFEGTISLGVPHDIVYPAIPRVLQQFNAAYPRVKVVLHSSFTMELKQQFQKGEMDLILTTEAESPESAELLCKLPLAWVGAPGGASWRRRPVPFASGRLCLFRPRAIGALDRAGIEWESAILTESDRTVEATISADLAVGAMIEGTEPPHMEVIDHGGALPELGEQHINMYGADPTKGEVIGHLADLVRAGFHPMRGRPDHPVRLGVVG</sequence>
<evidence type="ECO:0000313" key="6">
    <source>
        <dbReference type="EMBL" id="TCK99403.1"/>
    </source>
</evidence>
<dbReference type="InterPro" id="IPR036390">
    <property type="entry name" value="WH_DNA-bd_sf"/>
</dbReference>
<evidence type="ECO:0000256" key="2">
    <source>
        <dbReference type="ARBA" id="ARBA00023015"/>
    </source>
</evidence>
<dbReference type="SUPFAM" id="SSF46785">
    <property type="entry name" value="Winged helix' DNA-binding domain"/>
    <property type="match status" value="1"/>
</dbReference>
<reference evidence="6 7" key="1">
    <citation type="submission" date="2019-03" db="EMBL/GenBank/DDBJ databases">
        <title>Genomic Encyclopedia of Archaeal and Bacterial Type Strains, Phase II (KMG-II): from individual species to whole genera.</title>
        <authorList>
            <person name="Goeker M."/>
        </authorList>
    </citation>
    <scope>NUCLEOTIDE SEQUENCE [LARGE SCALE GENOMIC DNA]</scope>
    <source>
        <strain evidence="6 7">DSM 26433</strain>
    </source>
</reference>
<dbReference type="InterPro" id="IPR000847">
    <property type="entry name" value="LysR_HTH_N"/>
</dbReference>
<evidence type="ECO:0000259" key="5">
    <source>
        <dbReference type="PROSITE" id="PS50931"/>
    </source>
</evidence>
<evidence type="ECO:0000313" key="7">
    <source>
        <dbReference type="Proteomes" id="UP000295673"/>
    </source>
</evidence>
<evidence type="ECO:0000256" key="1">
    <source>
        <dbReference type="ARBA" id="ARBA00009437"/>
    </source>
</evidence>
<dbReference type="Gene3D" id="1.10.10.10">
    <property type="entry name" value="Winged helix-like DNA-binding domain superfamily/Winged helix DNA-binding domain"/>
    <property type="match status" value="1"/>
</dbReference>
<accession>A0A4R1N542</accession>